<evidence type="ECO:0000256" key="1">
    <source>
        <dbReference type="ARBA" id="ARBA00004635"/>
    </source>
</evidence>
<dbReference type="EMBL" id="LJCO01000058">
    <property type="protein sequence ID" value="KPV43097.1"/>
    <property type="molecule type" value="Genomic_DNA"/>
</dbReference>
<comment type="caution">
    <text evidence="10">The sequence shown here is derived from an EMBL/GenBank/DDBJ whole genome shotgun (WGS) entry which is preliminary data.</text>
</comment>
<feature type="domain" description="Spore germination protein N-terminal" evidence="9">
    <location>
        <begin position="25"/>
        <end position="195"/>
    </location>
</feature>
<dbReference type="GO" id="GO:0009847">
    <property type="term" value="P:spore germination"/>
    <property type="evidence" value="ECO:0007669"/>
    <property type="project" value="InterPro"/>
</dbReference>
<sequence>MKPLRSLTVLLTVILSPLLTGCWGYKEFEHQFYPHAVAVGKVGNQYLIYVQVLDMSKLGRSESPTAKTGAGSWIAIAKGQTLDEAAHDLYQVTPRSVNWGHVNAILISENLLKAPDWANVFGVLTRFAQFRYTPWIFTTQDDLQTVLATPPIIEVSPVHSGLGDPMELYKESSFIRPIRMNSFIADMSEPTTPHLIPEVSLQANRWYAGQEPHSTITLSGYAMFDAQRKFVGSCTREKCAGLRWADPKLQRTSLNLTQNGKAIGSAIVSKPRYRVRYALSGQNIRYQVSVSVRGIVPEKYGNESLAALDKLAEREIRNEIYETYRNGLQRNMDLFGLTDALYRSNPGLYHQLKKRGALQLTDSSLSSVQVKVQLMTGIRTLEGPQEQLTQLDTPGPSS</sequence>
<reference evidence="10 11" key="1">
    <citation type="submission" date="2015-09" db="EMBL/GenBank/DDBJ databases">
        <title>Draft genome sequence of Alicyclobacillus ferrooxydans DSM 22381.</title>
        <authorList>
            <person name="Hemp J."/>
        </authorList>
    </citation>
    <scope>NUCLEOTIDE SEQUENCE [LARGE SCALE GENOMIC DNA]</scope>
    <source>
        <strain evidence="10 11">TC-34</strain>
    </source>
</reference>
<keyword evidence="5" id="KW-0472">Membrane</keyword>
<keyword evidence="4" id="KW-0732">Signal</keyword>
<gene>
    <name evidence="10" type="ORF">AN477_14290</name>
</gene>
<evidence type="ECO:0000259" key="9">
    <source>
        <dbReference type="Pfam" id="PF25198"/>
    </source>
</evidence>
<feature type="domain" description="Spore germination GerAC-like C-terminal" evidence="8">
    <location>
        <begin position="219"/>
        <end position="373"/>
    </location>
</feature>
<dbReference type="RefSeq" id="WP_054969838.1">
    <property type="nucleotide sequence ID" value="NZ_LJCO01000058.1"/>
</dbReference>
<dbReference type="Proteomes" id="UP000050482">
    <property type="component" value="Unassembled WGS sequence"/>
</dbReference>
<dbReference type="PROSITE" id="PS51257">
    <property type="entry name" value="PROKAR_LIPOPROTEIN"/>
    <property type="match status" value="1"/>
</dbReference>
<evidence type="ECO:0000259" key="8">
    <source>
        <dbReference type="Pfam" id="PF05504"/>
    </source>
</evidence>
<dbReference type="InterPro" id="IPR038501">
    <property type="entry name" value="Spore_GerAC_C_sf"/>
</dbReference>
<proteinExistence type="inferred from homology"/>
<dbReference type="InterPro" id="IPR057336">
    <property type="entry name" value="GerAC_N"/>
</dbReference>
<evidence type="ECO:0000256" key="4">
    <source>
        <dbReference type="ARBA" id="ARBA00022729"/>
    </source>
</evidence>
<dbReference type="InterPro" id="IPR046953">
    <property type="entry name" value="Spore_GerAC-like_C"/>
</dbReference>
<dbReference type="STRING" id="471514.AN477_14290"/>
<dbReference type="Pfam" id="PF25198">
    <property type="entry name" value="Spore_GerAC_N"/>
    <property type="match status" value="1"/>
</dbReference>
<keyword evidence="7" id="KW-0449">Lipoprotein</keyword>
<accession>A0A0P9CC98</accession>
<keyword evidence="11" id="KW-1185">Reference proteome</keyword>
<comment type="similarity">
    <text evidence="2">Belongs to the GerABKC lipoprotein family.</text>
</comment>
<evidence type="ECO:0000256" key="2">
    <source>
        <dbReference type="ARBA" id="ARBA00007886"/>
    </source>
</evidence>
<evidence type="ECO:0000256" key="3">
    <source>
        <dbReference type="ARBA" id="ARBA00022544"/>
    </source>
</evidence>
<evidence type="ECO:0000313" key="11">
    <source>
        <dbReference type="Proteomes" id="UP000050482"/>
    </source>
</evidence>
<evidence type="ECO:0000256" key="5">
    <source>
        <dbReference type="ARBA" id="ARBA00023136"/>
    </source>
</evidence>
<organism evidence="10 11">
    <name type="scientific">Alicyclobacillus ferrooxydans</name>
    <dbReference type="NCBI Taxonomy" id="471514"/>
    <lineage>
        <taxon>Bacteria</taxon>
        <taxon>Bacillati</taxon>
        <taxon>Bacillota</taxon>
        <taxon>Bacilli</taxon>
        <taxon>Bacillales</taxon>
        <taxon>Alicyclobacillaceae</taxon>
        <taxon>Alicyclobacillus</taxon>
    </lineage>
</organism>
<dbReference type="InterPro" id="IPR008844">
    <property type="entry name" value="Spore_GerAC-like"/>
</dbReference>
<evidence type="ECO:0000256" key="7">
    <source>
        <dbReference type="ARBA" id="ARBA00023288"/>
    </source>
</evidence>
<evidence type="ECO:0000256" key="6">
    <source>
        <dbReference type="ARBA" id="ARBA00023139"/>
    </source>
</evidence>
<keyword evidence="3" id="KW-0309">Germination</keyword>
<comment type="subcellular location">
    <subcellularLocation>
        <location evidence="1">Membrane</location>
        <topology evidence="1">Lipid-anchor</topology>
    </subcellularLocation>
</comment>
<dbReference type="Pfam" id="PF05504">
    <property type="entry name" value="Spore_GerAC"/>
    <property type="match status" value="1"/>
</dbReference>
<dbReference type="AlphaFoldDB" id="A0A0P9CC98"/>
<name>A0A0P9CC98_9BACL</name>
<dbReference type="PANTHER" id="PTHR35789">
    <property type="entry name" value="SPORE GERMINATION PROTEIN B3"/>
    <property type="match status" value="1"/>
</dbReference>
<dbReference type="PANTHER" id="PTHR35789:SF1">
    <property type="entry name" value="SPORE GERMINATION PROTEIN B3"/>
    <property type="match status" value="1"/>
</dbReference>
<dbReference type="NCBIfam" id="TIGR02887">
    <property type="entry name" value="spore_ger_x_C"/>
    <property type="match status" value="1"/>
</dbReference>
<protein>
    <submittedName>
        <fullName evidence="10">Uncharacterized protein</fullName>
    </submittedName>
</protein>
<dbReference type="PATRIC" id="fig|471514.4.peg.2231"/>
<keyword evidence="6" id="KW-0564">Palmitate</keyword>
<dbReference type="GO" id="GO:0016020">
    <property type="term" value="C:membrane"/>
    <property type="evidence" value="ECO:0007669"/>
    <property type="project" value="UniProtKB-SubCell"/>
</dbReference>
<evidence type="ECO:0000313" key="10">
    <source>
        <dbReference type="EMBL" id="KPV43097.1"/>
    </source>
</evidence>
<dbReference type="Gene3D" id="3.30.300.210">
    <property type="entry name" value="Nutrient germinant receptor protein C, domain 3"/>
    <property type="match status" value="1"/>
</dbReference>